<evidence type="ECO:0000313" key="3">
    <source>
        <dbReference type="EMBL" id="KAG8189540.1"/>
    </source>
</evidence>
<keyword evidence="4" id="KW-1185">Reference proteome</keyword>
<gene>
    <name evidence="3" type="ORF">JTE90_008500</name>
</gene>
<dbReference type="PANTHER" id="PTHR28633">
    <property type="entry name" value="HERMANSKY-PUDLAK SYNDROME 3 PROTEIN"/>
    <property type="match status" value="1"/>
</dbReference>
<dbReference type="Pfam" id="PF14763">
    <property type="entry name" value="HPS3_C"/>
    <property type="match status" value="2"/>
</dbReference>
<feature type="domain" description="BLOC-2 complex member HPS3 C-terminal" evidence="2">
    <location>
        <begin position="895"/>
        <end position="1041"/>
    </location>
</feature>
<evidence type="ECO:0008006" key="5">
    <source>
        <dbReference type="Google" id="ProtNLM"/>
    </source>
</evidence>
<reference evidence="3 4" key="1">
    <citation type="journal article" date="2022" name="Nat. Ecol. Evol.">
        <title>A masculinizing supergene underlies an exaggerated male reproductive morph in a spider.</title>
        <authorList>
            <person name="Hendrickx F."/>
            <person name="De Corte Z."/>
            <person name="Sonet G."/>
            <person name="Van Belleghem S.M."/>
            <person name="Kostlbacher S."/>
            <person name="Vangestel C."/>
        </authorList>
    </citation>
    <scope>NUCLEOTIDE SEQUENCE [LARGE SCALE GENOMIC DNA]</scope>
    <source>
        <strain evidence="3">W744_W776</strain>
    </source>
</reference>
<feature type="domain" description="BLOC-2 complex member HPS3 N-terminal" evidence="1">
    <location>
        <begin position="4"/>
        <end position="235"/>
    </location>
</feature>
<dbReference type="InterPro" id="IPR029437">
    <property type="entry name" value="HPS3_N"/>
</dbReference>
<dbReference type="AlphaFoldDB" id="A0AAV6UYG5"/>
<feature type="domain" description="BLOC-2 complex member HPS3 N-terminal" evidence="1">
    <location>
        <begin position="371"/>
        <end position="489"/>
    </location>
</feature>
<protein>
    <recommendedName>
        <fullName evidence="5">Hermansky-Pudlak syndrome 3 protein</fullName>
    </recommendedName>
</protein>
<dbReference type="EMBL" id="JAFNEN010000213">
    <property type="protein sequence ID" value="KAG8189540.1"/>
    <property type="molecule type" value="Genomic_DNA"/>
</dbReference>
<dbReference type="GO" id="GO:0005737">
    <property type="term" value="C:cytoplasm"/>
    <property type="evidence" value="ECO:0007669"/>
    <property type="project" value="TreeGrafter"/>
</dbReference>
<dbReference type="PANTHER" id="PTHR28633:SF1">
    <property type="entry name" value="BLOC-2 COMPLEX MEMBER HPS3"/>
    <property type="match status" value="1"/>
</dbReference>
<evidence type="ECO:0000259" key="2">
    <source>
        <dbReference type="Pfam" id="PF14763"/>
    </source>
</evidence>
<accession>A0AAV6UYG5</accession>
<proteinExistence type="predicted"/>
<dbReference type="InterPro" id="IPR029438">
    <property type="entry name" value="HPS3_C"/>
</dbReference>
<name>A0AAV6UYG5_9ARAC</name>
<organism evidence="3 4">
    <name type="scientific">Oedothorax gibbosus</name>
    <dbReference type="NCBI Taxonomy" id="931172"/>
    <lineage>
        <taxon>Eukaryota</taxon>
        <taxon>Metazoa</taxon>
        <taxon>Ecdysozoa</taxon>
        <taxon>Arthropoda</taxon>
        <taxon>Chelicerata</taxon>
        <taxon>Arachnida</taxon>
        <taxon>Araneae</taxon>
        <taxon>Araneomorphae</taxon>
        <taxon>Entelegynae</taxon>
        <taxon>Araneoidea</taxon>
        <taxon>Linyphiidae</taxon>
        <taxon>Erigoninae</taxon>
        <taxon>Oedothorax</taxon>
    </lineage>
</organism>
<comment type="caution">
    <text evidence="3">The sequence shown here is derived from an EMBL/GenBank/DDBJ whole genome shotgun (WGS) entry which is preliminary data.</text>
</comment>
<feature type="domain" description="BLOC-2 complex member HPS3 C-terminal" evidence="2">
    <location>
        <begin position="509"/>
        <end position="848"/>
    </location>
</feature>
<dbReference type="Proteomes" id="UP000827092">
    <property type="component" value="Unassembled WGS sequence"/>
</dbReference>
<evidence type="ECO:0000259" key="1">
    <source>
        <dbReference type="Pfam" id="PF14761"/>
    </source>
</evidence>
<evidence type="ECO:0000313" key="4">
    <source>
        <dbReference type="Proteomes" id="UP000827092"/>
    </source>
</evidence>
<dbReference type="Pfam" id="PF14761">
    <property type="entry name" value="HPS3_N"/>
    <property type="match status" value="2"/>
</dbReference>
<sequence>MVRVVSCHHFLSQDVFLSENEPVAFSGAQDKLLVSTIQNTVNVHDLDARGSVLHSFPTVDVVKQIIYCEAGNYVATIENKVSWHHSIASYVRIYFKWWIDTNGQPLKVRIAGCAPAPDTSYSFSKSSEMVELPLEKSALCIASCRKTSALAVSLGSSISVFCYATKVHPPSKQTFNDFEHFADISVPFVVREMDMCESYFACLSDRIVHVFRVCCDSSNGNNDKISTDSLVSPIGENLKNRNNYSLNFHDQNLDSELYDENYVEWRFESCTSQGYPDALWESQLQSKLDPSSFPINLHFHSINKENETFKSNEECEFLGPLMTVKGCSVDVRLDSKVFEMFPNLSANVYAVTLLFRQFSLQDSASKLTSLQLAIGCFFSTPKEGFLYNISEKTQFINSYVYTSTLKGVILDESLLHALTETGLETYTVHLAHAVLKHIEKVDGVQNTVPEYEDSVCLLGLRPFLGVDHLVKSDNHLVLVSSVEDSVAEADGGNRSTLYSLKEPDCIQVFLDLLEVAEIQKSSNPDTYYHLLSEANMILRTQVLLQKHQNNREIEKQYKKSCLMLADYFLSQDLLNQKNSIPNFHLSQLSAESVIRKILDTRHQAKEKNVSQILASYMDSVLFCEHPTHSLAFSQTTADAILSAYSEGAPEMLWKVILCSEMKGYKTDKAILLLKKRMTNKKHPLSPISNAADTTALAFLLLLKGNAEVAQNMIVPLAKADLLCILSSIYSKLWEGKKISKFGKFVQQTRPDAFIELLLSYVEGNVLEIAEILQILQEESPNCEIHFLPLLREFLEAILSDKSVAKSVDPSVLTLLLKIYLKRLVEPADKTAASTANLYNSVNSFTLFFNARPAWLNEMPPFNGKGISKNCLISAKKEVKVEKSSDSNGNSCYCWTCNEDLLRLQSYLSYMGPTEEMKGQVLDFLGSVKDETRNWLSLEVMCSDEARAFKLLIGVAPKAVLPYATETFQGDNKKWCTLFMFLHEHVINISEEDPNIEVYSQTFHAVLGHLAETVHPVALLSLLPQGEREDLVPHVRRCVEKHQADQLKVKIVSLGQEIKSMMLP</sequence>
<dbReference type="InterPro" id="IPR017216">
    <property type="entry name" value="HPS3"/>
</dbReference>